<sequence length="119" mass="13769">MTKWLQEDHQEPLSRIFTSDFFYACQQLVLGRTASGNDIPVQEMTSVYDAVKRYARNIRVPSEQLSHSSFSPMMAYLAQQSKEIFINHVVETFASRVLFLDPHISFPSIKNWSCLTILH</sequence>
<dbReference type="VEuPathDB" id="FungiDB:LCOR_11036.1"/>
<dbReference type="Proteomes" id="UP000027586">
    <property type="component" value="Unassembled WGS sequence"/>
</dbReference>
<protein>
    <submittedName>
        <fullName evidence="1">Uncharacterized protein</fullName>
    </submittedName>
</protein>
<reference evidence="1" key="1">
    <citation type="submission" date="2013-08" db="EMBL/GenBank/DDBJ databases">
        <title>Gene expansion shapes genome architecture in the human pathogen Lichtheimia corymbifera: an evolutionary genomics analysis in the ancient terrestrial Mucorales (Mucoromycotina).</title>
        <authorList>
            <person name="Schwartze V.U."/>
            <person name="Winter S."/>
            <person name="Shelest E."/>
            <person name="Marcet-Houben M."/>
            <person name="Horn F."/>
            <person name="Wehner S."/>
            <person name="Hoffmann K."/>
            <person name="Riege K."/>
            <person name="Sammeth M."/>
            <person name="Nowrousian M."/>
            <person name="Valiante V."/>
            <person name="Linde J."/>
            <person name="Jacobsen I.D."/>
            <person name="Marz M."/>
            <person name="Brakhage A.A."/>
            <person name="Gabaldon T."/>
            <person name="Bocker S."/>
            <person name="Voigt K."/>
        </authorList>
    </citation>
    <scope>NUCLEOTIDE SEQUENCE [LARGE SCALE GENOMIC DNA]</scope>
    <source>
        <strain evidence="1">FSU 9682</strain>
    </source>
</reference>
<dbReference type="EMBL" id="CBTN010000086">
    <property type="protein sequence ID" value="CDH60248.1"/>
    <property type="molecule type" value="Genomic_DNA"/>
</dbReference>
<proteinExistence type="predicted"/>
<comment type="caution">
    <text evidence="1">The sequence shown here is derived from an EMBL/GenBank/DDBJ whole genome shotgun (WGS) entry which is preliminary data.</text>
</comment>
<evidence type="ECO:0000313" key="1">
    <source>
        <dbReference type="EMBL" id="CDH60248.1"/>
    </source>
</evidence>
<name>A0A068SCY2_9FUNG</name>
<dbReference type="OrthoDB" id="2302274at2759"/>
<dbReference type="AlphaFoldDB" id="A0A068SCY2"/>
<gene>
    <name evidence="1" type="ORF">LCOR_11036.1</name>
</gene>
<keyword evidence="2" id="KW-1185">Reference proteome</keyword>
<accession>A0A068SCY2</accession>
<organism evidence="1 2">
    <name type="scientific">Lichtheimia corymbifera JMRC:FSU:9682</name>
    <dbReference type="NCBI Taxonomy" id="1263082"/>
    <lineage>
        <taxon>Eukaryota</taxon>
        <taxon>Fungi</taxon>
        <taxon>Fungi incertae sedis</taxon>
        <taxon>Mucoromycota</taxon>
        <taxon>Mucoromycotina</taxon>
        <taxon>Mucoromycetes</taxon>
        <taxon>Mucorales</taxon>
        <taxon>Lichtheimiaceae</taxon>
        <taxon>Lichtheimia</taxon>
    </lineage>
</organism>
<evidence type="ECO:0000313" key="2">
    <source>
        <dbReference type="Proteomes" id="UP000027586"/>
    </source>
</evidence>